<reference evidence="3" key="2">
    <citation type="submission" date="2020-08" db="EMBL/GenBank/DDBJ databases">
        <authorList>
            <person name="Chen M."/>
            <person name="Teng W."/>
            <person name="Zhao L."/>
            <person name="Hu C."/>
            <person name="Zhou Y."/>
            <person name="Han B."/>
            <person name="Song L."/>
            <person name="Shu W."/>
        </authorList>
    </citation>
    <scope>NUCLEOTIDE SEQUENCE</scope>
    <source>
        <strain evidence="3">FACHB-1375</strain>
    </source>
</reference>
<dbReference type="Pfam" id="PF13847">
    <property type="entry name" value="Methyltransf_31"/>
    <property type="match status" value="1"/>
</dbReference>
<name>A0A926VKY1_9CYAN</name>
<keyword evidence="3" id="KW-0489">Methyltransferase</keyword>
<keyword evidence="1" id="KW-0808">Transferase</keyword>
<dbReference type="GO" id="GO:0032259">
    <property type="term" value="P:methylation"/>
    <property type="evidence" value="ECO:0007669"/>
    <property type="project" value="UniProtKB-KW"/>
</dbReference>
<comment type="caution">
    <text evidence="3">The sequence shown here is derived from an EMBL/GenBank/DDBJ whole genome shotgun (WGS) entry which is preliminary data.</text>
</comment>
<accession>A0A926VKY1</accession>
<dbReference type="InterPro" id="IPR050447">
    <property type="entry name" value="Erg6_SMT_methyltransf"/>
</dbReference>
<proteinExistence type="predicted"/>
<protein>
    <submittedName>
        <fullName evidence="3">Methyltransferase domain-containing protein</fullName>
    </submittedName>
</protein>
<gene>
    <name evidence="3" type="ORF">H6G03_32930</name>
</gene>
<organism evidence="3 4">
    <name type="scientific">Aerosakkonema funiforme FACHB-1375</name>
    <dbReference type="NCBI Taxonomy" id="2949571"/>
    <lineage>
        <taxon>Bacteria</taxon>
        <taxon>Bacillati</taxon>
        <taxon>Cyanobacteriota</taxon>
        <taxon>Cyanophyceae</taxon>
        <taxon>Oscillatoriophycideae</taxon>
        <taxon>Aerosakkonematales</taxon>
        <taxon>Aerosakkonemataceae</taxon>
        <taxon>Aerosakkonema</taxon>
    </lineage>
</organism>
<feature type="domain" description="Methyltransferase" evidence="2">
    <location>
        <begin position="19"/>
        <end position="126"/>
    </location>
</feature>
<evidence type="ECO:0000313" key="3">
    <source>
        <dbReference type="EMBL" id="MBD2185815.1"/>
    </source>
</evidence>
<evidence type="ECO:0000259" key="2">
    <source>
        <dbReference type="Pfam" id="PF13847"/>
    </source>
</evidence>
<dbReference type="InterPro" id="IPR029063">
    <property type="entry name" value="SAM-dependent_MTases_sf"/>
</dbReference>
<sequence length="248" mass="27126">MAQRTVESHGAFFIPHLYPGMKLLDCGCGPGTITLGLAGIIFPGTVTGIDREISQINIAIENAKKQGISNADFIEGSIYNLPFPDNSFDAVFSHALFEHLAEPLKALSEIKRVLKPGGKVGIRSPDWGGFLIAPETPQVKEAIAFYQFLQQQNGGNPYVGRELKALLKKAGFSNSEFSASYQCYEPLSQATEYLAFRIEAAEKIEGAPEKGWSSKLTLTQMVEALREWSHHPDGIFAQSWCEAVGFIG</sequence>
<dbReference type="RefSeq" id="WP_190474482.1">
    <property type="nucleotide sequence ID" value="NZ_JACJPW010000144.1"/>
</dbReference>
<dbReference type="EMBL" id="JACJPW010000144">
    <property type="protein sequence ID" value="MBD2185815.1"/>
    <property type="molecule type" value="Genomic_DNA"/>
</dbReference>
<dbReference type="SUPFAM" id="SSF53335">
    <property type="entry name" value="S-adenosyl-L-methionine-dependent methyltransferases"/>
    <property type="match status" value="1"/>
</dbReference>
<dbReference type="Gene3D" id="3.40.50.150">
    <property type="entry name" value="Vaccinia Virus protein VP39"/>
    <property type="match status" value="1"/>
</dbReference>
<dbReference type="PANTHER" id="PTHR44068:SF1">
    <property type="entry name" value="HYPOTHETICAL LOC100005854"/>
    <property type="match status" value="1"/>
</dbReference>
<dbReference type="GO" id="GO:0016126">
    <property type="term" value="P:sterol biosynthetic process"/>
    <property type="evidence" value="ECO:0007669"/>
    <property type="project" value="TreeGrafter"/>
</dbReference>
<keyword evidence="4" id="KW-1185">Reference proteome</keyword>
<dbReference type="PANTHER" id="PTHR44068">
    <property type="entry name" value="ZGC:194242"/>
    <property type="match status" value="1"/>
</dbReference>
<dbReference type="CDD" id="cd02440">
    <property type="entry name" value="AdoMet_MTases"/>
    <property type="match status" value="1"/>
</dbReference>
<reference evidence="3" key="1">
    <citation type="journal article" date="2015" name="ISME J.">
        <title>Draft Genome Sequence of Streptomyces incarnatus NRRL8089, which Produces the Nucleoside Antibiotic Sinefungin.</title>
        <authorList>
            <person name="Oshima K."/>
            <person name="Hattori M."/>
            <person name="Shimizu H."/>
            <person name="Fukuda K."/>
            <person name="Nemoto M."/>
            <person name="Inagaki K."/>
            <person name="Tamura T."/>
        </authorList>
    </citation>
    <scope>NUCLEOTIDE SEQUENCE</scope>
    <source>
        <strain evidence="3">FACHB-1375</strain>
    </source>
</reference>
<dbReference type="InterPro" id="IPR025714">
    <property type="entry name" value="Methyltranfer_dom"/>
</dbReference>
<dbReference type="AlphaFoldDB" id="A0A926VKY1"/>
<dbReference type="GO" id="GO:0003838">
    <property type="term" value="F:sterol 24-C-methyltransferase activity"/>
    <property type="evidence" value="ECO:0007669"/>
    <property type="project" value="TreeGrafter"/>
</dbReference>
<dbReference type="Proteomes" id="UP000641646">
    <property type="component" value="Unassembled WGS sequence"/>
</dbReference>
<evidence type="ECO:0000256" key="1">
    <source>
        <dbReference type="ARBA" id="ARBA00022679"/>
    </source>
</evidence>
<evidence type="ECO:0000313" key="4">
    <source>
        <dbReference type="Proteomes" id="UP000641646"/>
    </source>
</evidence>